<name>A0ACC0DKB8_9PEZI</name>
<sequence>MSSEKLDLLSRHSLFIVEPTSQHTHTFIFLHDLGSNGEEFSHQLLETGTCSDGRKLPEVFQGARFIFPTAKSRRSSAYGQAKLTQWFDIASLDDPWHQSQTQLMGLVESTREILKLVNEEVQVLKIPRSNIIIGGHGHGCAMALFCLLALDFPLGAFIGMSGWLPFQPDIEQLLNYEDEIDKFTDYPFSFFRSTHDEEPRDPAIDVVEYSRDLVCFPNPIKDATSIATPIFLGHSDLDEKVKHSFGENASTTLSSIGYNVTWKSYRNQGHWYKMPDEIDDIVDFMQHRVDKGSGNT</sequence>
<dbReference type="Proteomes" id="UP001497680">
    <property type="component" value="Unassembled WGS sequence"/>
</dbReference>
<protein>
    <submittedName>
        <fullName evidence="1">Acyl-protein thioesterase</fullName>
    </submittedName>
</protein>
<evidence type="ECO:0000313" key="1">
    <source>
        <dbReference type="EMBL" id="KAI6093316.1"/>
    </source>
</evidence>
<evidence type="ECO:0000313" key="2">
    <source>
        <dbReference type="Proteomes" id="UP001497680"/>
    </source>
</evidence>
<gene>
    <name evidence="1" type="ORF">F4821DRAFT_78936</name>
</gene>
<reference evidence="1 2" key="1">
    <citation type="journal article" date="2022" name="New Phytol.">
        <title>Ecological generalism drives hyperdiversity of secondary metabolite gene clusters in xylarialean endophytes.</title>
        <authorList>
            <person name="Franco M.E.E."/>
            <person name="Wisecaver J.H."/>
            <person name="Arnold A.E."/>
            <person name="Ju Y.M."/>
            <person name="Slot J.C."/>
            <person name="Ahrendt S."/>
            <person name="Moore L.P."/>
            <person name="Eastman K.E."/>
            <person name="Scott K."/>
            <person name="Konkel Z."/>
            <person name="Mondo S.J."/>
            <person name="Kuo A."/>
            <person name="Hayes R.D."/>
            <person name="Haridas S."/>
            <person name="Andreopoulos B."/>
            <person name="Riley R."/>
            <person name="LaButti K."/>
            <person name="Pangilinan J."/>
            <person name="Lipzen A."/>
            <person name="Amirebrahimi M."/>
            <person name="Yan J."/>
            <person name="Adam C."/>
            <person name="Keymanesh K."/>
            <person name="Ng V."/>
            <person name="Louie K."/>
            <person name="Northen T."/>
            <person name="Drula E."/>
            <person name="Henrissat B."/>
            <person name="Hsieh H.M."/>
            <person name="Youens-Clark K."/>
            <person name="Lutzoni F."/>
            <person name="Miadlikowska J."/>
            <person name="Eastwood D.C."/>
            <person name="Hamelin R.C."/>
            <person name="Grigoriev I.V."/>
            <person name="U'Ren J.M."/>
        </authorList>
    </citation>
    <scope>NUCLEOTIDE SEQUENCE [LARGE SCALE GENOMIC DNA]</scope>
    <source>
        <strain evidence="1 2">ER1909</strain>
    </source>
</reference>
<accession>A0ACC0DKB8</accession>
<dbReference type="EMBL" id="MU394281">
    <property type="protein sequence ID" value="KAI6093316.1"/>
    <property type="molecule type" value="Genomic_DNA"/>
</dbReference>
<keyword evidence="2" id="KW-1185">Reference proteome</keyword>
<organism evidence="1 2">
    <name type="scientific">Hypoxylon rubiginosum</name>
    <dbReference type="NCBI Taxonomy" id="110542"/>
    <lineage>
        <taxon>Eukaryota</taxon>
        <taxon>Fungi</taxon>
        <taxon>Dikarya</taxon>
        <taxon>Ascomycota</taxon>
        <taxon>Pezizomycotina</taxon>
        <taxon>Sordariomycetes</taxon>
        <taxon>Xylariomycetidae</taxon>
        <taxon>Xylariales</taxon>
        <taxon>Hypoxylaceae</taxon>
        <taxon>Hypoxylon</taxon>
    </lineage>
</organism>
<proteinExistence type="predicted"/>
<comment type="caution">
    <text evidence="1">The sequence shown here is derived from an EMBL/GenBank/DDBJ whole genome shotgun (WGS) entry which is preliminary data.</text>
</comment>